<evidence type="ECO:0000256" key="3">
    <source>
        <dbReference type="ARBA" id="ARBA00006409"/>
    </source>
</evidence>
<keyword evidence="11 15" id="KW-0456">Lyase</keyword>
<evidence type="ECO:0000256" key="11">
    <source>
        <dbReference type="ARBA" id="ARBA00023239"/>
    </source>
</evidence>
<dbReference type="FunFam" id="1.10.579.10:FF:000002">
    <property type="entry name" value="Deoxyribodipyrimidine photolyase"/>
    <property type="match status" value="1"/>
</dbReference>
<gene>
    <name evidence="15" type="ORF">SAMN05660420_03202</name>
</gene>
<dbReference type="SUPFAM" id="SSF48173">
    <property type="entry name" value="Cryptochrome/photolyase FAD-binding domain"/>
    <property type="match status" value="1"/>
</dbReference>
<evidence type="ECO:0000259" key="14">
    <source>
        <dbReference type="PROSITE" id="PS51645"/>
    </source>
</evidence>
<comment type="similarity">
    <text evidence="3">Belongs to the DNA photolyase class-2 family.</text>
</comment>
<dbReference type="InterPro" id="IPR014729">
    <property type="entry name" value="Rossmann-like_a/b/a_fold"/>
</dbReference>
<evidence type="ECO:0000313" key="16">
    <source>
        <dbReference type="Proteomes" id="UP000199409"/>
    </source>
</evidence>
<dbReference type="GO" id="GO:0003677">
    <property type="term" value="F:DNA binding"/>
    <property type="evidence" value="ECO:0007669"/>
    <property type="project" value="UniProtKB-KW"/>
</dbReference>
<dbReference type="Gene3D" id="3.40.50.620">
    <property type="entry name" value="HUPs"/>
    <property type="match status" value="1"/>
</dbReference>
<evidence type="ECO:0000256" key="8">
    <source>
        <dbReference type="ARBA" id="ARBA00022827"/>
    </source>
</evidence>
<feature type="domain" description="Photolyase/cryptochrome alpha/beta" evidence="14">
    <location>
        <begin position="22"/>
        <end position="154"/>
    </location>
</feature>
<evidence type="ECO:0000256" key="4">
    <source>
        <dbReference type="ARBA" id="ARBA00013149"/>
    </source>
</evidence>
<evidence type="ECO:0000256" key="7">
    <source>
        <dbReference type="ARBA" id="ARBA00022763"/>
    </source>
</evidence>
<dbReference type="InterPro" id="IPR052219">
    <property type="entry name" value="Photolyase_Class-2"/>
</dbReference>
<accession>A0A1H4E344</accession>
<organism evidence="15 16">
    <name type="scientific">Desulfuromusa kysingii</name>
    <dbReference type="NCBI Taxonomy" id="37625"/>
    <lineage>
        <taxon>Bacteria</taxon>
        <taxon>Pseudomonadati</taxon>
        <taxon>Thermodesulfobacteriota</taxon>
        <taxon>Desulfuromonadia</taxon>
        <taxon>Desulfuromonadales</taxon>
        <taxon>Geopsychrobacteraceae</taxon>
        <taxon>Desulfuromusa</taxon>
    </lineage>
</organism>
<keyword evidence="9" id="KW-0238">DNA-binding</keyword>
<dbReference type="AlphaFoldDB" id="A0A1H4E344"/>
<dbReference type="OrthoDB" id="9772484at2"/>
<evidence type="ECO:0000256" key="6">
    <source>
        <dbReference type="ARBA" id="ARBA00022630"/>
    </source>
</evidence>
<dbReference type="InterPro" id="IPR036155">
    <property type="entry name" value="Crypto/Photolyase_N_sf"/>
</dbReference>
<evidence type="ECO:0000256" key="13">
    <source>
        <dbReference type="ARBA" id="ARBA00033999"/>
    </source>
</evidence>
<comment type="cofactor">
    <cofactor evidence="2">
        <name>FAD</name>
        <dbReference type="ChEBI" id="CHEBI:57692"/>
    </cofactor>
</comment>
<dbReference type="PANTHER" id="PTHR10211:SF0">
    <property type="entry name" value="DEOXYRIBODIPYRIMIDINE PHOTO-LYASE"/>
    <property type="match status" value="1"/>
</dbReference>
<dbReference type="PANTHER" id="PTHR10211">
    <property type="entry name" value="DEOXYRIBODIPYRIMIDINE PHOTOLYASE"/>
    <property type="match status" value="1"/>
</dbReference>
<evidence type="ECO:0000256" key="10">
    <source>
        <dbReference type="ARBA" id="ARBA00023204"/>
    </source>
</evidence>
<dbReference type="GO" id="GO:0003904">
    <property type="term" value="F:deoxyribodipyrimidine photo-lyase activity"/>
    <property type="evidence" value="ECO:0007669"/>
    <property type="project" value="UniProtKB-EC"/>
</dbReference>
<evidence type="ECO:0000256" key="12">
    <source>
        <dbReference type="ARBA" id="ARBA00031671"/>
    </source>
</evidence>
<dbReference type="Proteomes" id="UP000199409">
    <property type="component" value="Unassembled WGS sequence"/>
</dbReference>
<dbReference type="EC" id="4.1.99.3" evidence="4"/>
<dbReference type="SUPFAM" id="SSF52425">
    <property type="entry name" value="Cryptochrome/photolyase, N-terminal domain"/>
    <property type="match status" value="1"/>
</dbReference>
<dbReference type="STRING" id="37625.SAMN05660420_03202"/>
<comment type="catalytic activity">
    <reaction evidence="13">
        <text>cyclobutadipyrimidine (in DNA) = 2 pyrimidine residues (in DNA).</text>
        <dbReference type="EC" id="4.1.99.3"/>
    </reaction>
</comment>
<dbReference type="RefSeq" id="WP_092350691.1">
    <property type="nucleotide sequence ID" value="NZ_FNQN01000013.1"/>
</dbReference>
<evidence type="ECO:0000256" key="9">
    <source>
        <dbReference type="ARBA" id="ARBA00023125"/>
    </source>
</evidence>
<keyword evidence="16" id="KW-1185">Reference proteome</keyword>
<dbReference type="Gene3D" id="1.10.579.10">
    <property type="entry name" value="DNA Cyclobutane Dipyrimidine Photolyase, subunit A, domain 3"/>
    <property type="match status" value="1"/>
</dbReference>
<sequence length="488" mass="56221">MSEIPTLRLRKLNHGSIVDQGQFVLYWMTAFRRPFYNFALQRAVEWAEKLQKPLLILEALRSDYPHASDRMHSFILQGMADNTEHFATTAACYYPFVETEKGAGKGLLQKLAETASVIITDDYPGCFYPHMLQAAAAKISVYMEAVDSNGLLPLRAADHDFPTAYAFRRFLQKELPGHLFDLPLADPLRAVQLPRLEMVAAEVLDFWPPATGQLLRADRQTLARLPINHCVEATAEQGGFKAAERYLQRFLAERLPLYLQRSEPDQQVSSELSPYLHYGHISTHQIVQQLFVQEGWTIGQLSPETRGKRSGWWGLSEAAESFLDELVTWRELGFNAASLRAGYDQYYSLPEWAQASLAKHRDDPRIYLYSMKQFEQAQTHDPLWNAAQNQLRQEGRMQNYLRMLWGKKILEWSPDAETAMQVMFTLNDKYALDGRDPNSVNGILWCLGRYDRAWGPERPIFGKIRYMTSENTARKFSVKQYLQRYTNS</sequence>
<protein>
    <recommendedName>
        <fullName evidence="5">Deoxyribodipyrimidine photo-lyase</fullName>
        <ecNumber evidence="4">4.1.99.3</ecNumber>
    </recommendedName>
    <alternativeName>
        <fullName evidence="12">DNA photolyase</fullName>
    </alternativeName>
</protein>
<keyword evidence="6" id="KW-0285">Flavoprotein</keyword>
<dbReference type="Gene3D" id="1.25.40.80">
    <property type="match status" value="1"/>
</dbReference>
<reference evidence="15 16" key="1">
    <citation type="submission" date="2016-10" db="EMBL/GenBank/DDBJ databases">
        <authorList>
            <person name="de Groot N.N."/>
        </authorList>
    </citation>
    <scope>NUCLEOTIDE SEQUENCE [LARGE SCALE GENOMIC DNA]</scope>
    <source>
        <strain evidence="15 16">DSM 7343</strain>
    </source>
</reference>
<dbReference type="EMBL" id="FNQN01000013">
    <property type="protein sequence ID" value="SEA79453.1"/>
    <property type="molecule type" value="Genomic_DNA"/>
</dbReference>
<dbReference type="PROSITE" id="PS51645">
    <property type="entry name" value="PHR_CRY_ALPHA_BETA"/>
    <property type="match status" value="1"/>
</dbReference>
<dbReference type="InterPro" id="IPR006050">
    <property type="entry name" value="DNA_photolyase_N"/>
</dbReference>
<dbReference type="GO" id="GO:0000719">
    <property type="term" value="P:photoreactive repair"/>
    <property type="evidence" value="ECO:0007669"/>
    <property type="project" value="TreeGrafter"/>
</dbReference>
<keyword evidence="7" id="KW-0227">DNA damage</keyword>
<proteinExistence type="inferred from homology"/>
<evidence type="ECO:0000256" key="2">
    <source>
        <dbReference type="ARBA" id="ARBA00001974"/>
    </source>
</evidence>
<keyword evidence="8" id="KW-0274">FAD</keyword>
<name>A0A1H4E344_9BACT</name>
<evidence type="ECO:0000256" key="5">
    <source>
        <dbReference type="ARBA" id="ARBA00014046"/>
    </source>
</evidence>
<keyword evidence="10" id="KW-0234">DNA repair</keyword>
<evidence type="ECO:0000313" key="15">
    <source>
        <dbReference type="EMBL" id="SEA79453.1"/>
    </source>
</evidence>
<comment type="cofactor">
    <cofactor evidence="1">
        <name>(6R)-5,10-methylene-5,6,7,8-tetrahydrofolate</name>
        <dbReference type="ChEBI" id="CHEBI:15636"/>
    </cofactor>
</comment>
<dbReference type="InterPro" id="IPR036134">
    <property type="entry name" value="Crypto/Photolyase_FAD-like_sf"/>
</dbReference>
<evidence type="ECO:0000256" key="1">
    <source>
        <dbReference type="ARBA" id="ARBA00001932"/>
    </source>
</evidence>